<gene>
    <name evidence="3" type="primary">20212402</name>
    <name evidence="2" type="ORF">HELRODRAFT_192788</name>
</gene>
<name>T1FUA6_HELRO</name>
<reference evidence="2 4" key="2">
    <citation type="journal article" date="2013" name="Nature">
        <title>Insights into bilaterian evolution from three spiralian genomes.</title>
        <authorList>
            <person name="Simakov O."/>
            <person name="Marletaz F."/>
            <person name="Cho S.J."/>
            <person name="Edsinger-Gonzales E."/>
            <person name="Havlak P."/>
            <person name="Hellsten U."/>
            <person name="Kuo D.H."/>
            <person name="Larsson T."/>
            <person name="Lv J."/>
            <person name="Arendt D."/>
            <person name="Savage R."/>
            <person name="Osoegawa K."/>
            <person name="de Jong P."/>
            <person name="Grimwood J."/>
            <person name="Chapman J.A."/>
            <person name="Shapiro H."/>
            <person name="Aerts A."/>
            <person name="Otillar R.P."/>
            <person name="Terry A.Y."/>
            <person name="Boore J.L."/>
            <person name="Grigoriev I.V."/>
            <person name="Lindberg D.R."/>
            <person name="Seaver E.C."/>
            <person name="Weisblat D.A."/>
            <person name="Putnam N.H."/>
            <person name="Rokhsar D.S."/>
        </authorList>
    </citation>
    <scope>NUCLEOTIDE SEQUENCE</scope>
</reference>
<keyword evidence="1" id="KW-0175">Coiled coil</keyword>
<dbReference type="HOGENOM" id="CLU_1798545_0_0_1"/>
<evidence type="ECO:0000313" key="3">
    <source>
        <dbReference type="EnsemblMetazoa" id="HelroP192788"/>
    </source>
</evidence>
<dbReference type="EMBL" id="AMQM01005710">
    <property type="status" value="NOT_ANNOTATED_CDS"/>
    <property type="molecule type" value="Genomic_DNA"/>
</dbReference>
<dbReference type="EMBL" id="KB097070">
    <property type="protein sequence ID" value="ESN99776.1"/>
    <property type="molecule type" value="Genomic_DNA"/>
</dbReference>
<accession>T1FUA6</accession>
<dbReference type="GeneID" id="20212402"/>
<reference evidence="3" key="3">
    <citation type="submission" date="2015-06" db="UniProtKB">
        <authorList>
            <consortium name="EnsemblMetazoa"/>
        </authorList>
    </citation>
    <scope>IDENTIFICATION</scope>
</reference>
<evidence type="ECO:0000313" key="4">
    <source>
        <dbReference type="Proteomes" id="UP000015101"/>
    </source>
</evidence>
<proteinExistence type="predicted"/>
<evidence type="ECO:0000313" key="2">
    <source>
        <dbReference type="EMBL" id="ESN99776.1"/>
    </source>
</evidence>
<sequence length="144" mass="16710">MAENKYWALYLEPSKDNFLADWRNIIVSPLLLGLKPVAIEKLKLDSMPGRLRQILEEETDIVAVQEILAADRESEEERRKNLSKEEEARRRRRQILTEREQGCCDLSGVFGFCWVCSSRYALSMIIAAGIGAYCIKNREHLKFF</sequence>
<dbReference type="AlphaFoldDB" id="T1FUA6"/>
<keyword evidence="4" id="KW-1185">Reference proteome</keyword>
<dbReference type="RefSeq" id="XP_009022133.1">
    <property type="nucleotide sequence ID" value="XM_009023885.1"/>
</dbReference>
<reference evidence="4" key="1">
    <citation type="submission" date="2012-12" db="EMBL/GenBank/DDBJ databases">
        <authorList>
            <person name="Hellsten U."/>
            <person name="Grimwood J."/>
            <person name="Chapman J.A."/>
            <person name="Shapiro H."/>
            <person name="Aerts A."/>
            <person name="Otillar R.P."/>
            <person name="Terry A.Y."/>
            <person name="Boore J.L."/>
            <person name="Simakov O."/>
            <person name="Marletaz F."/>
            <person name="Cho S.-J."/>
            <person name="Edsinger-Gonzales E."/>
            <person name="Havlak P."/>
            <person name="Kuo D.-H."/>
            <person name="Larsson T."/>
            <person name="Lv J."/>
            <person name="Arendt D."/>
            <person name="Savage R."/>
            <person name="Osoegawa K."/>
            <person name="de Jong P."/>
            <person name="Lindberg D.R."/>
            <person name="Seaver E.C."/>
            <person name="Weisblat D.A."/>
            <person name="Putnam N.H."/>
            <person name="Grigoriev I.V."/>
            <person name="Rokhsar D.S."/>
        </authorList>
    </citation>
    <scope>NUCLEOTIDE SEQUENCE</scope>
</reference>
<dbReference type="Proteomes" id="UP000015101">
    <property type="component" value="Unassembled WGS sequence"/>
</dbReference>
<dbReference type="EnsemblMetazoa" id="HelroT192788">
    <property type="protein sequence ID" value="HelroP192788"/>
    <property type="gene ID" value="HelroG192788"/>
</dbReference>
<dbReference type="KEGG" id="hro:HELRODRAFT_192788"/>
<organism evidence="3 4">
    <name type="scientific">Helobdella robusta</name>
    <name type="common">Californian leech</name>
    <dbReference type="NCBI Taxonomy" id="6412"/>
    <lineage>
        <taxon>Eukaryota</taxon>
        <taxon>Metazoa</taxon>
        <taxon>Spiralia</taxon>
        <taxon>Lophotrochozoa</taxon>
        <taxon>Annelida</taxon>
        <taxon>Clitellata</taxon>
        <taxon>Hirudinea</taxon>
        <taxon>Rhynchobdellida</taxon>
        <taxon>Glossiphoniidae</taxon>
        <taxon>Helobdella</taxon>
    </lineage>
</organism>
<dbReference type="InParanoid" id="T1FUA6"/>
<feature type="coiled-coil region" evidence="1">
    <location>
        <begin position="65"/>
        <end position="92"/>
    </location>
</feature>
<protein>
    <submittedName>
        <fullName evidence="2 3">Uncharacterized protein</fullName>
    </submittedName>
</protein>
<dbReference type="CTD" id="20212402"/>
<evidence type="ECO:0000256" key="1">
    <source>
        <dbReference type="SAM" id="Coils"/>
    </source>
</evidence>